<gene>
    <name evidence="1" type="ORF">LQ327_20400</name>
</gene>
<dbReference type="CDD" id="cd02440">
    <property type="entry name" value="AdoMet_MTases"/>
    <property type="match status" value="1"/>
</dbReference>
<sequence length="262" mass="27962">MTSDEGYLLDNRQSQAGTRFTALAELFDPSTFRHLDRLGVGPGWRCWEVGAGGVSVPAWLAERVGPAGQVIATDIDTSWLDGLSGVQVRRHDVGSDDPPGTGLDLVHARLVLTHVPQRERALASMVAALRPGGWLVLEDADPGLQPLLCPDESGPEQELANRLRRGFRALMAGRDADLAFGRTLPRLLRDQGLHDVGADAYFPITGPACTALEVATVEQIRGRLVDGGVATGAEIDEHLANIAAGRVPDLATSPMITAWGRV</sequence>
<dbReference type="InterPro" id="IPR029063">
    <property type="entry name" value="SAM-dependent_MTases_sf"/>
</dbReference>
<protein>
    <submittedName>
        <fullName evidence="1">Methyltransferase domain-containing protein</fullName>
    </submittedName>
</protein>
<keyword evidence="1" id="KW-0808">Transferase</keyword>
<dbReference type="GO" id="GO:0008168">
    <property type="term" value="F:methyltransferase activity"/>
    <property type="evidence" value="ECO:0007669"/>
    <property type="project" value="UniProtKB-KW"/>
</dbReference>
<dbReference type="RefSeq" id="WP_230737104.1">
    <property type="nucleotide sequence ID" value="NZ_JAJNDB010000004.1"/>
</dbReference>
<dbReference type="EMBL" id="JAJNDB010000004">
    <property type="protein sequence ID" value="MCD2195736.1"/>
    <property type="molecule type" value="Genomic_DNA"/>
</dbReference>
<dbReference type="Gene3D" id="3.40.50.150">
    <property type="entry name" value="Vaccinia Virus protein VP39"/>
    <property type="match status" value="1"/>
</dbReference>
<keyword evidence="2" id="KW-1185">Reference proteome</keyword>
<keyword evidence="1" id="KW-0489">Methyltransferase</keyword>
<name>A0ABS8PBV9_9PSEU</name>
<dbReference type="SUPFAM" id="SSF53335">
    <property type="entry name" value="S-adenosyl-L-methionine-dependent methyltransferases"/>
    <property type="match status" value="1"/>
</dbReference>
<dbReference type="Pfam" id="PF13489">
    <property type="entry name" value="Methyltransf_23"/>
    <property type="match status" value="1"/>
</dbReference>
<reference evidence="1 2" key="1">
    <citation type="submission" date="2021-11" db="EMBL/GenBank/DDBJ databases">
        <title>Draft genome sequence of Actinomycetospora sp. SF1 isolated from the rhizosphere soil.</title>
        <authorList>
            <person name="Duangmal K."/>
            <person name="Chantavorakit T."/>
        </authorList>
    </citation>
    <scope>NUCLEOTIDE SEQUENCE [LARGE SCALE GENOMIC DNA]</scope>
    <source>
        <strain evidence="1 2">TBRC 5722</strain>
    </source>
</reference>
<dbReference type="GO" id="GO:0032259">
    <property type="term" value="P:methylation"/>
    <property type="evidence" value="ECO:0007669"/>
    <property type="project" value="UniProtKB-KW"/>
</dbReference>
<organism evidence="1 2">
    <name type="scientific">Actinomycetospora endophytica</name>
    <dbReference type="NCBI Taxonomy" id="2291215"/>
    <lineage>
        <taxon>Bacteria</taxon>
        <taxon>Bacillati</taxon>
        <taxon>Actinomycetota</taxon>
        <taxon>Actinomycetes</taxon>
        <taxon>Pseudonocardiales</taxon>
        <taxon>Pseudonocardiaceae</taxon>
        <taxon>Actinomycetospora</taxon>
    </lineage>
</organism>
<evidence type="ECO:0000313" key="2">
    <source>
        <dbReference type="Proteomes" id="UP001199469"/>
    </source>
</evidence>
<accession>A0ABS8PBV9</accession>
<dbReference type="Proteomes" id="UP001199469">
    <property type="component" value="Unassembled WGS sequence"/>
</dbReference>
<proteinExistence type="predicted"/>
<comment type="caution">
    <text evidence="1">The sequence shown here is derived from an EMBL/GenBank/DDBJ whole genome shotgun (WGS) entry which is preliminary data.</text>
</comment>
<evidence type="ECO:0000313" key="1">
    <source>
        <dbReference type="EMBL" id="MCD2195736.1"/>
    </source>
</evidence>